<dbReference type="PANTHER" id="PTHR44943">
    <property type="entry name" value="CELLULOSE SYNTHASE OPERON PROTEIN C"/>
    <property type="match status" value="1"/>
</dbReference>
<reference evidence="4 5" key="1">
    <citation type="journal article" date="2012" name="J. Bacteriol.">
        <title>Complete Genome Sequence of Flavobacterium indicum GPSTA100-9T, Isolated from Warm Spring Water.</title>
        <authorList>
            <person name="Barbier P."/>
            <person name="Houel A."/>
            <person name="Loux V."/>
            <person name="Poulain J."/>
            <person name="Bernardet J.F."/>
            <person name="Touchon M."/>
            <person name="Duchaud E."/>
        </authorList>
    </citation>
    <scope>NUCLEOTIDE SEQUENCE [LARGE SCALE GENOMIC DNA]</scope>
    <source>
        <strain evidence="5">DSM 17447 / CIP 109464 / GPTSA100-9</strain>
    </source>
</reference>
<accession>H8XRL5</accession>
<dbReference type="PROSITE" id="PS50005">
    <property type="entry name" value="TPR"/>
    <property type="match status" value="2"/>
</dbReference>
<dbReference type="Proteomes" id="UP000007599">
    <property type="component" value="Chromosome I"/>
</dbReference>
<dbReference type="PANTHER" id="PTHR44943:SF8">
    <property type="entry name" value="TPR REPEAT-CONTAINING PROTEIN MJ0263"/>
    <property type="match status" value="1"/>
</dbReference>
<sequence length="440" mass="51692">MIRLFGFFFLFQIGFAQVQQEPDQIETASNEVENNFYEALKHKSMENYDKAIVALEKCIEKETKNPEFYYQLGTNYLALKKYPEAELQFQKAVDLNPKQRWYWNGLYDVYYQTKDFNKAIPVVEKLTSFDVNMKEDLVSLYMNTSQFDKAKKVLDDIENTSNLTKSMEMYKLQIQSMNKATQPQVDVLLAGIKENPKVEQNYIDLILYYSTNNQEQKAFETAKKLTEEIPTSDMGHVSLMKFYITQNNIDRATESFKRVVKSGKVDLKIKHRVLNEYLIFATKNTQLYSEIDAVLPYFDNQSGLNVYKELAKYFYNKDQFKMAEKYFEKAIGKSTNDVETIDLLLNTYDFNESYDKMAKKAEELIDLFPTKPNLYYYVGKGQNKLKNYKKAKDFLEMGLDYVVDNKNLESGFYKQLILTSEGLSDAKMKQTYQKRLDQIK</sequence>
<dbReference type="PROSITE" id="PS50293">
    <property type="entry name" value="TPR_REGION"/>
    <property type="match status" value="1"/>
</dbReference>
<feature type="repeat" description="TPR" evidence="3">
    <location>
        <begin position="66"/>
        <end position="99"/>
    </location>
</feature>
<gene>
    <name evidence="4" type="ordered locus">KQS_12725</name>
</gene>
<dbReference type="eggNOG" id="COG0457">
    <property type="taxonomic scope" value="Bacteria"/>
</dbReference>
<keyword evidence="2 3" id="KW-0802">TPR repeat</keyword>
<dbReference type="InterPro" id="IPR019734">
    <property type="entry name" value="TPR_rpt"/>
</dbReference>
<proteinExistence type="predicted"/>
<reference evidence="5" key="2">
    <citation type="submission" date="2012-03" db="EMBL/GenBank/DDBJ databases">
        <title>Complete genome sequence of Flavobacterium indicum GPTSA100-9T, isolated from warm spring water.</title>
        <authorList>
            <person name="Barbier P."/>
            <person name="Houel A."/>
            <person name="Loux V."/>
            <person name="Poulain J."/>
            <person name="Bernardet J.-F."/>
            <person name="Touchon M."/>
            <person name="Duchaud E."/>
        </authorList>
    </citation>
    <scope>NUCLEOTIDE SEQUENCE [LARGE SCALE GENOMIC DNA]</scope>
    <source>
        <strain evidence="5">DSM 17447 / CIP 109464 / GPTSA100-9</strain>
    </source>
</reference>
<dbReference type="HOGENOM" id="CLU_007251_3_1_10"/>
<evidence type="ECO:0008006" key="6">
    <source>
        <dbReference type="Google" id="ProtNLM"/>
    </source>
</evidence>
<keyword evidence="1" id="KW-0677">Repeat</keyword>
<dbReference type="PATRIC" id="fig|1094466.5.peg.2488"/>
<dbReference type="Gene3D" id="1.25.40.10">
    <property type="entry name" value="Tetratricopeptide repeat domain"/>
    <property type="match status" value="3"/>
</dbReference>
<name>H8XRL5_FLAIG</name>
<evidence type="ECO:0000313" key="5">
    <source>
        <dbReference type="Proteomes" id="UP000007599"/>
    </source>
</evidence>
<dbReference type="OrthoDB" id="1465784at2"/>
<evidence type="ECO:0000313" key="4">
    <source>
        <dbReference type="EMBL" id="CCG54449.1"/>
    </source>
</evidence>
<protein>
    <recommendedName>
        <fullName evidence="6">Tetratricopeptide repeat family protein</fullName>
    </recommendedName>
</protein>
<dbReference type="EMBL" id="HE774682">
    <property type="protein sequence ID" value="CCG54449.1"/>
    <property type="molecule type" value="Genomic_DNA"/>
</dbReference>
<dbReference type="RefSeq" id="WP_014389567.1">
    <property type="nucleotide sequence ID" value="NC_017025.1"/>
</dbReference>
<dbReference type="SUPFAM" id="SSF48452">
    <property type="entry name" value="TPR-like"/>
    <property type="match status" value="1"/>
</dbReference>
<dbReference type="InterPro" id="IPR011990">
    <property type="entry name" value="TPR-like_helical_dom_sf"/>
</dbReference>
<evidence type="ECO:0000256" key="2">
    <source>
        <dbReference type="ARBA" id="ARBA00022803"/>
    </source>
</evidence>
<evidence type="ECO:0000256" key="3">
    <source>
        <dbReference type="PROSITE-ProRule" id="PRU00339"/>
    </source>
</evidence>
<organism evidence="4 5">
    <name type="scientific">Flavobacterium indicum (strain DSM 17447 / CIP 109464 / GPTSA100-9)</name>
    <dbReference type="NCBI Taxonomy" id="1094466"/>
    <lineage>
        <taxon>Bacteria</taxon>
        <taxon>Pseudomonadati</taxon>
        <taxon>Bacteroidota</taxon>
        <taxon>Flavobacteriia</taxon>
        <taxon>Flavobacteriales</taxon>
        <taxon>Flavobacteriaceae</taxon>
        <taxon>Flavobacterium</taxon>
    </lineage>
</organism>
<dbReference type="KEGG" id="fin:KQS_12725"/>
<dbReference type="STRING" id="1094466.KQS_12725"/>
<evidence type="ECO:0000256" key="1">
    <source>
        <dbReference type="ARBA" id="ARBA00022737"/>
    </source>
</evidence>
<keyword evidence="5" id="KW-1185">Reference proteome</keyword>
<dbReference type="InterPro" id="IPR051685">
    <property type="entry name" value="Ycf3/AcsC/BcsC/TPR_MFPF"/>
</dbReference>
<dbReference type="SMART" id="SM00028">
    <property type="entry name" value="TPR"/>
    <property type="match status" value="5"/>
</dbReference>
<dbReference type="Pfam" id="PF14559">
    <property type="entry name" value="TPR_19"/>
    <property type="match status" value="1"/>
</dbReference>
<feature type="repeat" description="TPR" evidence="3">
    <location>
        <begin position="304"/>
        <end position="337"/>
    </location>
</feature>
<dbReference type="AlphaFoldDB" id="H8XRL5"/>